<accession>A0A2R6XD48</accession>
<feature type="region of interest" description="Disordered" evidence="1">
    <location>
        <begin position="15"/>
        <end position="93"/>
    </location>
</feature>
<feature type="compositionally biased region" description="Low complexity" evidence="1">
    <location>
        <begin position="15"/>
        <end position="30"/>
    </location>
</feature>
<protein>
    <submittedName>
        <fullName evidence="2">Uncharacterized protein</fullName>
    </submittedName>
</protein>
<dbReference type="EMBL" id="KZ772694">
    <property type="protein sequence ID" value="PTQ44026.1"/>
    <property type="molecule type" value="Genomic_DNA"/>
</dbReference>
<evidence type="ECO:0000313" key="3">
    <source>
        <dbReference type="Proteomes" id="UP000244005"/>
    </source>
</evidence>
<keyword evidence="3" id="KW-1185">Reference proteome</keyword>
<feature type="compositionally biased region" description="Basic residues" evidence="1">
    <location>
        <begin position="72"/>
        <end position="83"/>
    </location>
</feature>
<evidence type="ECO:0000256" key="1">
    <source>
        <dbReference type="SAM" id="MobiDB-lite"/>
    </source>
</evidence>
<evidence type="ECO:0000313" key="2">
    <source>
        <dbReference type="EMBL" id="PTQ44026.1"/>
    </source>
</evidence>
<gene>
    <name evidence="2" type="ORF">MARPO_0022s0124</name>
</gene>
<reference evidence="3" key="1">
    <citation type="journal article" date="2017" name="Cell">
        <title>Insights into land plant evolution garnered from the Marchantia polymorpha genome.</title>
        <authorList>
            <person name="Bowman J.L."/>
            <person name="Kohchi T."/>
            <person name="Yamato K.T."/>
            <person name="Jenkins J."/>
            <person name="Shu S."/>
            <person name="Ishizaki K."/>
            <person name="Yamaoka S."/>
            <person name="Nishihama R."/>
            <person name="Nakamura Y."/>
            <person name="Berger F."/>
            <person name="Adam C."/>
            <person name="Aki S.S."/>
            <person name="Althoff F."/>
            <person name="Araki T."/>
            <person name="Arteaga-Vazquez M.A."/>
            <person name="Balasubrmanian S."/>
            <person name="Barry K."/>
            <person name="Bauer D."/>
            <person name="Boehm C.R."/>
            <person name="Briginshaw L."/>
            <person name="Caballero-Perez J."/>
            <person name="Catarino B."/>
            <person name="Chen F."/>
            <person name="Chiyoda S."/>
            <person name="Chovatia M."/>
            <person name="Davies K.M."/>
            <person name="Delmans M."/>
            <person name="Demura T."/>
            <person name="Dierschke T."/>
            <person name="Dolan L."/>
            <person name="Dorantes-Acosta A.E."/>
            <person name="Eklund D.M."/>
            <person name="Florent S.N."/>
            <person name="Flores-Sandoval E."/>
            <person name="Fujiyama A."/>
            <person name="Fukuzawa H."/>
            <person name="Galik B."/>
            <person name="Grimanelli D."/>
            <person name="Grimwood J."/>
            <person name="Grossniklaus U."/>
            <person name="Hamada T."/>
            <person name="Haseloff J."/>
            <person name="Hetherington A.J."/>
            <person name="Higo A."/>
            <person name="Hirakawa Y."/>
            <person name="Hundley H.N."/>
            <person name="Ikeda Y."/>
            <person name="Inoue K."/>
            <person name="Inoue S.I."/>
            <person name="Ishida S."/>
            <person name="Jia Q."/>
            <person name="Kakita M."/>
            <person name="Kanazawa T."/>
            <person name="Kawai Y."/>
            <person name="Kawashima T."/>
            <person name="Kennedy M."/>
            <person name="Kinose K."/>
            <person name="Kinoshita T."/>
            <person name="Kohara Y."/>
            <person name="Koide E."/>
            <person name="Komatsu K."/>
            <person name="Kopischke S."/>
            <person name="Kubo M."/>
            <person name="Kyozuka J."/>
            <person name="Lagercrantz U."/>
            <person name="Lin S.S."/>
            <person name="Lindquist E."/>
            <person name="Lipzen A.M."/>
            <person name="Lu C.W."/>
            <person name="De Luna E."/>
            <person name="Martienssen R.A."/>
            <person name="Minamino N."/>
            <person name="Mizutani M."/>
            <person name="Mizutani M."/>
            <person name="Mochizuki N."/>
            <person name="Monte I."/>
            <person name="Mosher R."/>
            <person name="Nagasaki H."/>
            <person name="Nakagami H."/>
            <person name="Naramoto S."/>
            <person name="Nishitani K."/>
            <person name="Ohtani M."/>
            <person name="Okamoto T."/>
            <person name="Okumura M."/>
            <person name="Phillips J."/>
            <person name="Pollak B."/>
            <person name="Reinders A."/>
            <person name="Rovekamp M."/>
            <person name="Sano R."/>
            <person name="Sawa S."/>
            <person name="Schmid M.W."/>
            <person name="Shirakawa M."/>
            <person name="Solano R."/>
            <person name="Spunde A."/>
            <person name="Suetsugu N."/>
            <person name="Sugano S."/>
            <person name="Sugiyama A."/>
            <person name="Sun R."/>
            <person name="Suzuki Y."/>
            <person name="Takenaka M."/>
            <person name="Takezawa D."/>
            <person name="Tomogane H."/>
            <person name="Tsuzuki M."/>
            <person name="Ueda T."/>
            <person name="Umeda M."/>
            <person name="Ward J.M."/>
            <person name="Watanabe Y."/>
            <person name="Yazaki K."/>
            <person name="Yokoyama R."/>
            <person name="Yoshitake Y."/>
            <person name="Yotsui I."/>
            <person name="Zachgo S."/>
            <person name="Schmutz J."/>
        </authorList>
    </citation>
    <scope>NUCLEOTIDE SEQUENCE [LARGE SCALE GENOMIC DNA]</scope>
    <source>
        <strain evidence="3">Tak-1</strain>
    </source>
</reference>
<dbReference type="Proteomes" id="UP000244005">
    <property type="component" value="Unassembled WGS sequence"/>
</dbReference>
<proteinExistence type="predicted"/>
<sequence length="162" mass="17573">MTANFYTWWSTSSATKLKTTPSPTSSLTPSPHSPGPAPTASQPVTGPAETDLNYDNGARSEHGIVAQPRVQSHWRIRDRRPRRSMVPVRQSTALSSSFSTGCAMLSNQLNGNAEPRDRRRKASKHAVVTSALMLPSPPGQFSFGSKNPTGIPSAPRSLRFCR</sequence>
<name>A0A2R6XD48_MARPO</name>
<feature type="region of interest" description="Disordered" evidence="1">
    <location>
        <begin position="138"/>
        <end position="162"/>
    </location>
</feature>
<organism evidence="2 3">
    <name type="scientific">Marchantia polymorpha</name>
    <name type="common">Common liverwort</name>
    <name type="synonym">Marchantia aquatica</name>
    <dbReference type="NCBI Taxonomy" id="3197"/>
    <lineage>
        <taxon>Eukaryota</taxon>
        <taxon>Viridiplantae</taxon>
        <taxon>Streptophyta</taxon>
        <taxon>Embryophyta</taxon>
        <taxon>Marchantiophyta</taxon>
        <taxon>Marchantiopsida</taxon>
        <taxon>Marchantiidae</taxon>
        <taxon>Marchantiales</taxon>
        <taxon>Marchantiaceae</taxon>
        <taxon>Marchantia</taxon>
    </lineage>
</organism>
<dbReference type="AlphaFoldDB" id="A0A2R6XD48"/>